<dbReference type="Proteomes" id="UP000009046">
    <property type="component" value="Unassembled WGS sequence"/>
</dbReference>
<evidence type="ECO:0000313" key="2">
    <source>
        <dbReference type="EnsemblMetazoa" id="PHUM219920-PA"/>
    </source>
</evidence>
<dbReference type="Gene3D" id="1.10.150.50">
    <property type="entry name" value="Transcription Factor, Ets-1"/>
    <property type="match status" value="1"/>
</dbReference>
<gene>
    <name evidence="2" type="primary">8237651</name>
    <name evidence="1" type="ORF">Phum_PHUM219920</name>
</gene>
<dbReference type="AlphaFoldDB" id="E0VI24"/>
<proteinExistence type="predicted"/>
<dbReference type="PANTHER" id="PTHR46829">
    <property type="entry name" value="STERILE ALPHA MOTIF DOMAIN-CONTAINING PROTEIN 15"/>
    <property type="match status" value="1"/>
</dbReference>
<organism>
    <name type="scientific">Pediculus humanus subsp. corporis</name>
    <name type="common">Body louse</name>
    <dbReference type="NCBI Taxonomy" id="121224"/>
    <lineage>
        <taxon>Eukaryota</taxon>
        <taxon>Metazoa</taxon>
        <taxon>Ecdysozoa</taxon>
        <taxon>Arthropoda</taxon>
        <taxon>Hexapoda</taxon>
        <taxon>Insecta</taxon>
        <taxon>Pterygota</taxon>
        <taxon>Neoptera</taxon>
        <taxon>Paraneoptera</taxon>
        <taxon>Psocodea</taxon>
        <taxon>Troctomorpha</taxon>
        <taxon>Phthiraptera</taxon>
        <taxon>Anoplura</taxon>
        <taxon>Pediculidae</taxon>
        <taxon>Pediculus</taxon>
    </lineage>
</organism>
<reference evidence="1" key="2">
    <citation type="submission" date="2007-04" db="EMBL/GenBank/DDBJ databases">
        <title>The genome of the human body louse.</title>
        <authorList>
            <consortium name="The Human Body Louse Genome Consortium"/>
            <person name="Kirkness E."/>
            <person name="Walenz B."/>
            <person name="Hass B."/>
            <person name="Bruggner R."/>
            <person name="Strausberg R."/>
        </authorList>
    </citation>
    <scope>NUCLEOTIDE SEQUENCE</scope>
    <source>
        <strain evidence="1">USDA</strain>
    </source>
</reference>
<dbReference type="EMBL" id="DS235182">
    <property type="protein sequence ID" value="EEB13030.1"/>
    <property type="molecule type" value="Genomic_DNA"/>
</dbReference>
<dbReference type="EMBL" id="AAZO01002538">
    <property type="status" value="NOT_ANNOTATED_CDS"/>
    <property type="molecule type" value="Genomic_DNA"/>
</dbReference>
<evidence type="ECO:0000313" key="1">
    <source>
        <dbReference type="EMBL" id="EEB13030.1"/>
    </source>
</evidence>
<protein>
    <submittedName>
        <fullName evidence="1 2">Uncharacterized protein</fullName>
    </submittedName>
</protein>
<dbReference type="InParanoid" id="E0VI24"/>
<dbReference type="EnsemblMetazoa" id="PHUM219920-RA">
    <property type="protein sequence ID" value="PHUM219920-PA"/>
    <property type="gene ID" value="PHUM219920"/>
</dbReference>
<dbReference type="PANTHER" id="PTHR46829:SF1">
    <property type="entry name" value="STERILE ALPHA MOTIF DOMAIN-CONTAINING PROTEIN 15"/>
    <property type="match status" value="1"/>
</dbReference>
<dbReference type="SUPFAM" id="SSF47769">
    <property type="entry name" value="SAM/Pointed domain"/>
    <property type="match status" value="1"/>
</dbReference>
<reference evidence="2" key="3">
    <citation type="submission" date="2021-02" db="UniProtKB">
        <authorList>
            <consortium name="EnsemblMetazoa"/>
        </authorList>
    </citation>
    <scope>IDENTIFICATION</scope>
    <source>
        <strain evidence="2">USDA</strain>
    </source>
</reference>
<dbReference type="GeneID" id="8237651"/>
<dbReference type="KEGG" id="phu:Phum_PHUM219920"/>
<dbReference type="VEuPathDB" id="VectorBase:PHUM219920"/>
<reference evidence="1" key="1">
    <citation type="submission" date="2007-04" db="EMBL/GenBank/DDBJ databases">
        <title>Annotation of Pediculus humanus corporis strain USDA.</title>
        <authorList>
            <person name="Kirkness E."/>
            <person name="Hannick L."/>
            <person name="Hass B."/>
            <person name="Bruggner R."/>
            <person name="Lawson D."/>
            <person name="Bidwell S."/>
            <person name="Joardar V."/>
            <person name="Caler E."/>
            <person name="Walenz B."/>
            <person name="Inman J."/>
            <person name="Schobel S."/>
            <person name="Galinsky K."/>
            <person name="Amedeo P."/>
            <person name="Strausberg R."/>
        </authorList>
    </citation>
    <scope>NUCLEOTIDE SEQUENCE</scope>
    <source>
        <strain evidence="1">USDA</strain>
    </source>
</reference>
<dbReference type="CTD" id="8237651"/>
<dbReference type="HOGENOM" id="CLU_1216056_0_0_1"/>
<accession>E0VI24</accession>
<name>E0VI24_PEDHC</name>
<keyword evidence="3" id="KW-1185">Reference proteome</keyword>
<dbReference type="OrthoDB" id="6133291at2759"/>
<sequence>MKSPTLRTHIPEYLKRLPKIPKYSLCYPEVNSFLEICEKIVDSNFQPFFLNYTVEDVAQIVSEEWNHPELKEAFIVNEIDGKGLVFLEADKFPKMSIRNFDLIKELTENIRNFCNIEKEEANRGVSLPLRKPGTLFLWYKARRSGPTAYFSTPSTYFRTIHIIRDETTEERRYYKIPNHWNRIPPYRPWCPHVTVGGIRRINPMTGTTQRQMPPYKILPCSLTMKSYL</sequence>
<evidence type="ECO:0000313" key="3">
    <source>
        <dbReference type="Proteomes" id="UP000009046"/>
    </source>
</evidence>
<dbReference type="InterPro" id="IPR013761">
    <property type="entry name" value="SAM/pointed_sf"/>
</dbReference>
<dbReference type="RefSeq" id="XP_002425768.1">
    <property type="nucleotide sequence ID" value="XM_002425723.1"/>
</dbReference>